<feature type="region of interest" description="Disordered" evidence="1">
    <location>
        <begin position="54"/>
        <end position="164"/>
    </location>
</feature>
<evidence type="ECO:0000259" key="2">
    <source>
        <dbReference type="Pfam" id="PF10536"/>
    </source>
</evidence>
<feature type="compositionally biased region" description="Acidic residues" evidence="1">
    <location>
        <begin position="124"/>
        <end position="135"/>
    </location>
</feature>
<protein>
    <recommendedName>
        <fullName evidence="2">Aminotransferase-like plant mobile domain-containing protein</fullName>
    </recommendedName>
</protein>
<dbReference type="Pfam" id="PF10536">
    <property type="entry name" value="PMD"/>
    <property type="match status" value="1"/>
</dbReference>
<feature type="compositionally biased region" description="Basic and acidic residues" evidence="1">
    <location>
        <begin position="69"/>
        <end position="84"/>
    </location>
</feature>
<evidence type="ECO:0000256" key="1">
    <source>
        <dbReference type="SAM" id="MobiDB-lite"/>
    </source>
</evidence>
<reference evidence="3 4" key="1">
    <citation type="submission" date="2024-01" db="EMBL/GenBank/DDBJ databases">
        <title>Genome assemblies of Stephania.</title>
        <authorList>
            <person name="Yang L."/>
        </authorList>
    </citation>
    <scope>NUCLEOTIDE SEQUENCE [LARGE SCALE GENOMIC DNA]</scope>
    <source>
        <strain evidence="3">JXDWG</strain>
        <tissue evidence="3">Leaf</tissue>
    </source>
</reference>
<gene>
    <name evidence="3" type="ORF">Scep_026664</name>
</gene>
<accession>A0AAP0EN56</accession>
<feature type="compositionally biased region" description="Acidic residues" evidence="1">
    <location>
        <begin position="85"/>
        <end position="115"/>
    </location>
</feature>
<feature type="domain" description="Aminotransferase-like plant mobile" evidence="2">
    <location>
        <begin position="183"/>
        <end position="299"/>
    </location>
</feature>
<evidence type="ECO:0000313" key="4">
    <source>
        <dbReference type="Proteomes" id="UP001419268"/>
    </source>
</evidence>
<organism evidence="3 4">
    <name type="scientific">Stephania cephalantha</name>
    <dbReference type="NCBI Taxonomy" id="152367"/>
    <lineage>
        <taxon>Eukaryota</taxon>
        <taxon>Viridiplantae</taxon>
        <taxon>Streptophyta</taxon>
        <taxon>Embryophyta</taxon>
        <taxon>Tracheophyta</taxon>
        <taxon>Spermatophyta</taxon>
        <taxon>Magnoliopsida</taxon>
        <taxon>Ranunculales</taxon>
        <taxon>Menispermaceae</taxon>
        <taxon>Menispermoideae</taxon>
        <taxon>Cissampelideae</taxon>
        <taxon>Stephania</taxon>
    </lineage>
</organism>
<sequence>MGEQVGKRAQTAFYRKEKELRRGAGASQTCCSLKERAGKDDSMDLSGQQLAICMSQANAVEPSSSDATESDRGEEGEGDENRDSEGEDGEGGEGDEEGSGSESEDGSTEEDEEGSASEGNNEGGEGEDGQDSEEVVEVRPSAKARGKAKSGPSDKVAADMSKPFPGGPINQELLTSFNNHVVAAIWNKNVTWDPYSTIRSDEDVAESAFYRGTIKYFGIVESYNPNRFLLQMGHVQGIPKKPYTPIRAQRGKVAQSYVVKYSFQPENWESWQDHLLAARSRGPRATVPLDTTDDYMVWFNDISHPFIENPERSTVGDEDVDVYDRVRQAVDVIKAWKALPPRESDKAAAVKMADEVLKLLTMFGSPTPSQPNSTPAEVLLYRSGSQRHRLPHLRNKRERRLGNESC</sequence>
<comment type="caution">
    <text evidence="3">The sequence shown here is derived from an EMBL/GenBank/DDBJ whole genome shotgun (WGS) entry which is preliminary data.</text>
</comment>
<proteinExistence type="predicted"/>
<name>A0AAP0EN56_9MAGN</name>
<evidence type="ECO:0000313" key="3">
    <source>
        <dbReference type="EMBL" id="KAK9095195.1"/>
    </source>
</evidence>
<dbReference type="AlphaFoldDB" id="A0AAP0EN56"/>
<feature type="region of interest" description="Disordered" evidence="1">
    <location>
        <begin position="383"/>
        <end position="406"/>
    </location>
</feature>
<feature type="region of interest" description="Disordered" evidence="1">
    <location>
        <begin position="1"/>
        <end position="30"/>
    </location>
</feature>
<keyword evidence="4" id="KW-1185">Reference proteome</keyword>
<dbReference type="EMBL" id="JBBNAG010000011">
    <property type="protein sequence ID" value="KAK9095195.1"/>
    <property type="molecule type" value="Genomic_DNA"/>
</dbReference>
<dbReference type="InterPro" id="IPR019557">
    <property type="entry name" value="AminoTfrase-like_pln_mobile"/>
</dbReference>
<dbReference type="Proteomes" id="UP001419268">
    <property type="component" value="Unassembled WGS sequence"/>
</dbReference>
<feature type="compositionally biased region" description="Basic residues" evidence="1">
    <location>
        <begin position="385"/>
        <end position="399"/>
    </location>
</feature>
<feature type="compositionally biased region" description="Polar residues" evidence="1">
    <location>
        <begin position="54"/>
        <end position="67"/>
    </location>
</feature>